<dbReference type="Proteomes" id="UP001595850">
    <property type="component" value="Unassembled WGS sequence"/>
</dbReference>
<comment type="caution">
    <text evidence="3">The sequence shown here is derived from an EMBL/GenBank/DDBJ whole genome shotgun (WGS) entry which is preliminary data.</text>
</comment>
<dbReference type="InterPro" id="IPR032369">
    <property type="entry name" value="DUF4872"/>
</dbReference>
<reference evidence="4" key="1">
    <citation type="journal article" date="2019" name="Int. J. Syst. Evol. Microbiol.">
        <title>The Global Catalogue of Microorganisms (GCM) 10K type strain sequencing project: providing services to taxonomists for standard genome sequencing and annotation.</title>
        <authorList>
            <consortium name="The Broad Institute Genomics Platform"/>
            <consortium name="The Broad Institute Genome Sequencing Center for Infectious Disease"/>
            <person name="Wu L."/>
            <person name="Ma J."/>
        </authorList>
    </citation>
    <scope>NUCLEOTIDE SEQUENCE [LARGE SCALE GENOMIC DNA]</scope>
    <source>
        <strain evidence="4">TBRC 4489</strain>
    </source>
</reference>
<protein>
    <submittedName>
        <fullName evidence="3">DUF4872 domain-containing protein</fullName>
    </submittedName>
</protein>
<organism evidence="3 4">
    <name type="scientific">Planomonospora corallina</name>
    <dbReference type="NCBI Taxonomy" id="1806052"/>
    <lineage>
        <taxon>Bacteria</taxon>
        <taxon>Bacillati</taxon>
        <taxon>Actinomycetota</taxon>
        <taxon>Actinomycetes</taxon>
        <taxon>Streptosporangiales</taxon>
        <taxon>Streptosporangiaceae</taxon>
        <taxon>Planomonospora</taxon>
    </lineage>
</organism>
<dbReference type="InterPro" id="IPR026935">
    <property type="entry name" value="BtrH_N"/>
</dbReference>
<feature type="domain" description="DUF4872" evidence="2">
    <location>
        <begin position="139"/>
        <end position="284"/>
    </location>
</feature>
<feature type="domain" description="Butirosin biosynthesis protein H N-terminal" evidence="1">
    <location>
        <begin position="4"/>
        <end position="117"/>
    </location>
</feature>
<name>A0ABV8IGA6_9ACTN</name>
<evidence type="ECO:0000259" key="2">
    <source>
        <dbReference type="Pfam" id="PF16169"/>
    </source>
</evidence>
<dbReference type="Pfam" id="PF16169">
    <property type="entry name" value="DUF4872"/>
    <property type="match status" value="1"/>
</dbReference>
<accession>A0ABV8IGA6</accession>
<evidence type="ECO:0000313" key="4">
    <source>
        <dbReference type="Proteomes" id="UP001595850"/>
    </source>
</evidence>
<dbReference type="Pfam" id="PF14399">
    <property type="entry name" value="BtrH_N"/>
    <property type="match status" value="1"/>
</dbReference>
<keyword evidence="4" id="KW-1185">Reference proteome</keyword>
<evidence type="ECO:0000259" key="1">
    <source>
        <dbReference type="Pfam" id="PF14399"/>
    </source>
</evidence>
<dbReference type="RefSeq" id="WP_377294648.1">
    <property type="nucleotide sequence ID" value="NZ_JBHSBM010000075.1"/>
</dbReference>
<gene>
    <name evidence="3" type="ORF">ACFOWE_32470</name>
</gene>
<proteinExistence type="predicted"/>
<sequence>MPGLGEAMLLGLGGGIGFMYAVFEYRGHHPMVTVVAQAHPEPIVPAALARAGVGHEIRQTGSARVAERNLREVLGSGRAAICRIGRFALPWRPGPAFPDPLEVAVTGIDGGEVTVEDACAEPDRLPAGEFMAAWSSLRKGRHHLVAVTGPATADPVRAVRGAVEETVARLTGPALGTGFDVNFGLSGMDRLARQLGDAKGRTGWARRFADPEAFFTAMTRLHACLENEYTAPGATRPLYADFLDEAAGLLGGTACGRAAGLYREAGRLWSQVASRAVEPFPRHRALVRERAELLHTRGSRAADRLRELAGETAYEMPLDEEGRADLLAELAGLVAQAVQVEEEAVRALRQV</sequence>
<evidence type="ECO:0000313" key="3">
    <source>
        <dbReference type="EMBL" id="MFC4063019.1"/>
    </source>
</evidence>
<dbReference type="EMBL" id="JBHSBM010000075">
    <property type="protein sequence ID" value="MFC4063019.1"/>
    <property type="molecule type" value="Genomic_DNA"/>
</dbReference>